<name>A0ABQ1MLL1_9BACT</name>
<evidence type="ECO:0000256" key="2">
    <source>
        <dbReference type="ARBA" id="ARBA00022475"/>
    </source>
</evidence>
<evidence type="ECO:0000256" key="10">
    <source>
        <dbReference type="ARBA" id="ARBA00042775"/>
    </source>
</evidence>
<dbReference type="PANTHER" id="PTHR47529">
    <property type="entry name" value="PEPTIDYL-PROLYL CIS-TRANS ISOMERASE D"/>
    <property type="match status" value="1"/>
</dbReference>
<dbReference type="InterPro" id="IPR027304">
    <property type="entry name" value="Trigger_fact/SurA_dom_sf"/>
</dbReference>
<keyword evidence="7" id="KW-0143">Chaperone</keyword>
<keyword evidence="11 14" id="KW-0413">Isomerase</keyword>
<evidence type="ECO:0000256" key="4">
    <source>
        <dbReference type="ARBA" id="ARBA00022692"/>
    </source>
</evidence>
<feature type="domain" description="PpiC" evidence="13">
    <location>
        <begin position="542"/>
        <end position="656"/>
    </location>
</feature>
<reference evidence="15" key="1">
    <citation type="journal article" date="2019" name="Int. J. Syst. Evol. Microbiol.">
        <title>The Global Catalogue of Microorganisms (GCM) 10K type strain sequencing project: providing services to taxonomists for standard genome sequencing and annotation.</title>
        <authorList>
            <consortium name="The Broad Institute Genomics Platform"/>
            <consortium name="The Broad Institute Genome Sequencing Center for Infectious Disease"/>
            <person name="Wu L."/>
            <person name="Ma J."/>
        </authorList>
    </citation>
    <scope>NUCLEOTIDE SEQUENCE [LARGE SCALE GENOMIC DNA]</scope>
    <source>
        <strain evidence="15">CGMCC 1.10832</strain>
    </source>
</reference>
<protein>
    <recommendedName>
        <fullName evidence="9">Periplasmic chaperone PpiD</fullName>
    </recommendedName>
    <alternativeName>
        <fullName evidence="10">Periplasmic folding chaperone</fullName>
    </alternativeName>
</protein>
<evidence type="ECO:0000256" key="6">
    <source>
        <dbReference type="ARBA" id="ARBA00023136"/>
    </source>
</evidence>
<dbReference type="InterPro" id="IPR046357">
    <property type="entry name" value="PPIase_dom_sf"/>
</dbReference>
<evidence type="ECO:0000256" key="11">
    <source>
        <dbReference type="PROSITE-ProRule" id="PRU00278"/>
    </source>
</evidence>
<evidence type="ECO:0000256" key="7">
    <source>
        <dbReference type="ARBA" id="ARBA00023186"/>
    </source>
</evidence>
<gene>
    <name evidence="14" type="ORF">GCM10011506_26130</name>
</gene>
<dbReference type="SUPFAM" id="SSF109998">
    <property type="entry name" value="Triger factor/SurA peptide-binding domain-like"/>
    <property type="match status" value="1"/>
</dbReference>
<dbReference type="PROSITE" id="PS01096">
    <property type="entry name" value="PPIC_PPIASE_1"/>
    <property type="match status" value="1"/>
</dbReference>
<accession>A0ABQ1MLL1</accession>
<organism evidence="14 15">
    <name type="scientific">Marivirga lumbricoides</name>
    <dbReference type="NCBI Taxonomy" id="1046115"/>
    <lineage>
        <taxon>Bacteria</taxon>
        <taxon>Pseudomonadati</taxon>
        <taxon>Bacteroidota</taxon>
        <taxon>Cytophagia</taxon>
        <taxon>Cytophagales</taxon>
        <taxon>Marivirgaceae</taxon>
        <taxon>Marivirga</taxon>
    </lineage>
</organism>
<evidence type="ECO:0000259" key="13">
    <source>
        <dbReference type="PROSITE" id="PS50198"/>
    </source>
</evidence>
<dbReference type="InterPro" id="IPR052029">
    <property type="entry name" value="PpiD_chaperone"/>
</dbReference>
<dbReference type="InterPro" id="IPR023058">
    <property type="entry name" value="PPIase_PpiC_CS"/>
</dbReference>
<keyword evidence="15" id="KW-1185">Reference proteome</keyword>
<sequence>MGVFNTLRVKMGSVLIILIGLSVLAFLLTDLLGPNSVLLGAGGANNVGEIAGENISREEYQQQVEEFKYNFQANNGRTPSESEMASLRQQAWDYLIIKIAFQEQYDELGVNVTNEELVDMVQGNNISPIVQQNFTNPETGEFNKEQVINILRNISQAPAEQQAQWNAFESSLIPARKRTKFDELLVSTSYVTTAEAKRAYENENTTLEASYLYVPFYSISDSTVNVTEDKLKAYYKEHEKEFETEATRTISYVPFELLPSGEDSLYIRQEMEELKEEFKKVDEDSSFARASTDRSNAFRTYTIAELPTILASNTNITKEGDVLGPYIQEGAYTLYKVSKIYDDTISSVKASHILIKADGEGDDADATAKQEANEVLKKAMAGQDFAELAKEYSEGPTATKGGDLGWFKEGMMVEEFNDAVFSKSGTGVINKVVKSQFGYHIIKVTEEKTSRTYKVATIQRDILPSEATRDQVFRKADYFAASTSNLEEFEAKAKEEGYNVRSSGKMTASQRSLGNLGEAREVIRWAFTDADINKVSTVFEVPDFYVVAVLTEKTEKGTAPLSEVKPQVTREVTKQLQGEKIKEKLASLSGSLEEIAAAYGADANVFSMSDLKLSANSLQSVGQAPKVIGTAFGMEVGQQSQPLEANNGIVIIKVDNKTPAGEIADYTTYKEQLAQSRKNSTSFAIKAAIEDNADIVDERYKFY</sequence>
<keyword evidence="11" id="KW-0697">Rotamase</keyword>
<dbReference type="Gene3D" id="3.10.50.40">
    <property type="match status" value="2"/>
</dbReference>
<keyword evidence="5 12" id="KW-1133">Transmembrane helix</keyword>
<dbReference type="SUPFAM" id="SSF54534">
    <property type="entry name" value="FKBP-like"/>
    <property type="match status" value="1"/>
</dbReference>
<keyword evidence="6 12" id="KW-0472">Membrane</keyword>
<proteinExistence type="inferred from homology"/>
<keyword evidence="2" id="KW-1003">Cell membrane</keyword>
<evidence type="ECO:0000313" key="14">
    <source>
        <dbReference type="EMBL" id="GGC39398.1"/>
    </source>
</evidence>
<dbReference type="PROSITE" id="PS50198">
    <property type="entry name" value="PPIC_PPIASE_2"/>
    <property type="match status" value="2"/>
</dbReference>
<dbReference type="RefSeq" id="WP_188464125.1">
    <property type="nucleotide sequence ID" value="NZ_BAABHU010000008.1"/>
</dbReference>
<evidence type="ECO:0000313" key="15">
    <source>
        <dbReference type="Proteomes" id="UP000636010"/>
    </source>
</evidence>
<evidence type="ECO:0000256" key="8">
    <source>
        <dbReference type="ARBA" id="ARBA00038408"/>
    </source>
</evidence>
<dbReference type="Pfam" id="PF13616">
    <property type="entry name" value="Rotamase_3"/>
    <property type="match status" value="1"/>
</dbReference>
<dbReference type="InterPro" id="IPR000297">
    <property type="entry name" value="PPIase_PpiC"/>
</dbReference>
<comment type="caution">
    <text evidence="14">The sequence shown here is derived from an EMBL/GenBank/DDBJ whole genome shotgun (WGS) entry which is preliminary data.</text>
</comment>
<evidence type="ECO:0000256" key="1">
    <source>
        <dbReference type="ARBA" id="ARBA00004382"/>
    </source>
</evidence>
<dbReference type="GO" id="GO:0016853">
    <property type="term" value="F:isomerase activity"/>
    <property type="evidence" value="ECO:0007669"/>
    <property type="project" value="UniProtKB-KW"/>
</dbReference>
<feature type="domain" description="PpiC" evidence="13">
    <location>
        <begin position="345"/>
        <end position="446"/>
    </location>
</feature>
<dbReference type="Pfam" id="PF13623">
    <property type="entry name" value="SurA_N_2"/>
    <property type="match status" value="1"/>
</dbReference>
<keyword evidence="3" id="KW-0997">Cell inner membrane</keyword>
<comment type="similarity">
    <text evidence="8">Belongs to the PpiD chaperone family.</text>
</comment>
<evidence type="ECO:0000256" key="3">
    <source>
        <dbReference type="ARBA" id="ARBA00022519"/>
    </source>
</evidence>
<dbReference type="EMBL" id="BMEC01000008">
    <property type="protein sequence ID" value="GGC39398.1"/>
    <property type="molecule type" value="Genomic_DNA"/>
</dbReference>
<dbReference type="PANTHER" id="PTHR47529:SF1">
    <property type="entry name" value="PERIPLASMIC CHAPERONE PPID"/>
    <property type="match status" value="1"/>
</dbReference>
<feature type="transmembrane region" description="Helical" evidence="12">
    <location>
        <begin position="12"/>
        <end position="29"/>
    </location>
</feature>
<dbReference type="Proteomes" id="UP000636010">
    <property type="component" value="Unassembled WGS sequence"/>
</dbReference>
<evidence type="ECO:0000256" key="12">
    <source>
        <dbReference type="SAM" id="Phobius"/>
    </source>
</evidence>
<evidence type="ECO:0000256" key="5">
    <source>
        <dbReference type="ARBA" id="ARBA00022989"/>
    </source>
</evidence>
<evidence type="ECO:0000256" key="9">
    <source>
        <dbReference type="ARBA" id="ARBA00040743"/>
    </source>
</evidence>
<keyword evidence="4 12" id="KW-0812">Transmembrane</keyword>
<comment type="subcellular location">
    <subcellularLocation>
        <location evidence="1">Cell inner membrane</location>
        <topology evidence="1">Single-pass type II membrane protein</topology>
        <orientation evidence="1">Periplasmic side</orientation>
    </subcellularLocation>
</comment>